<keyword evidence="3" id="KW-1185">Reference proteome</keyword>
<evidence type="ECO:0000256" key="1">
    <source>
        <dbReference type="SAM" id="MobiDB-lite"/>
    </source>
</evidence>
<dbReference type="AlphaFoldDB" id="A0A8J6CDJ6"/>
<dbReference type="OrthoDB" id="10515993at2759"/>
<name>A0A8J6CDJ6_DIALT</name>
<accession>A0A8J6CDJ6</accession>
<comment type="caution">
    <text evidence="2">The sequence shown here is derived from an EMBL/GenBank/DDBJ whole genome shotgun (WGS) entry which is preliminary data.</text>
</comment>
<dbReference type="EMBL" id="JAGTXO010000004">
    <property type="protein sequence ID" value="KAG8468654.1"/>
    <property type="molecule type" value="Genomic_DNA"/>
</dbReference>
<gene>
    <name evidence="2" type="ORF">KFE25_013737</name>
</gene>
<sequence length="126" mass="14160">MHFRKWGGWQWRQVLVPLLPIPLGSWFLYKALSSYNMAPPPIANRASRVLDGPLYAEPVYKSIDFRPSTISANATSRYRRESASMRSPNETRPTLAPSHIGSGNGRNSHAPVDTLMCIISRAPWIP</sequence>
<evidence type="ECO:0000313" key="2">
    <source>
        <dbReference type="EMBL" id="KAG8468654.1"/>
    </source>
</evidence>
<feature type="region of interest" description="Disordered" evidence="1">
    <location>
        <begin position="78"/>
        <end position="106"/>
    </location>
</feature>
<reference evidence="2" key="1">
    <citation type="submission" date="2021-05" db="EMBL/GenBank/DDBJ databases">
        <title>The genome of the haptophyte Pavlova lutheri (Diacronema luteri, Pavlovales) - a model for lipid biosynthesis in eukaryotic algae.</title>
        <authorList>
            <person name="Hulatt C.J."/>
            <person name="Posewitz M.C."/>
        </authorList>
    </citation>
    <scope>NUCLEOTIDE SEQUENCE</scope>
    <source>
        <strain evidence="2">NIVA-4/92</strain>
    </source>
</reference>
<protein>
    <submittedName>
        <fullName evidence="2">Uncharacterized protein</fullName>
    </submittedName>
</protein>
<dbReference type="Proteomes" id="UP000751190">
    <property type="component" value="Unassembled WGS sequence"/>
</dbReference>
<organism evidence="2 3">
    <name type="scientific">Diacronema lutheri</name>
    <name type="common">Unicellular marine alga</name>
    <name type="synonym">Monochrysis lutheri</name>
    <dbReference type="NCBI Taxonomy" id="2081491"/>
    <lineage>
        <taxon>Eukaryota</taxon>
        <taxon>Haptista</taxon>
        <taxon>Haptophyta</taxon>
        <taxon>Pavlovophyceae</taxon>
        <taxon>Pavlovales</taxon>
        <taxon>Pavlovaceae</taxon>
        <taxon>Diacronema</taxon>
    </lineage>
</organism>
<proteinExistence type="predicted"/>
<evidence type="ECO:0000313" key="3">
    <source>
        <dbReference type="Proteomes" id="UP000751190"/>
    </source>
</evidence>